<comment type="caution">
    <text evidence="12">The sequence shown here is derived from an EMBL/GenBank/DDBJ whole genome shotgun (WGS) entry which is preliminary data.</text>
</comment>
<evidence type="ECO:0000256" key="2">
    <source>
        <dbReference type="ARBA" id="ARBA00013729"/>
    </source>
</evidence>
<feature type="domain" description="Transcription elongation factor GreA/GreB N-terminal" evidence="11">
    <location>
        <begin position="6"/>
        <end position="75"/>
    </location>
</feature>
<dbReference type="NCBIfam" id="NF001264">
    <property type="entry name" value="PRK00226.1-5"/>
    <property type="match status" value="1"/>
</dbReference>
<sequence length="159" mass="17600">MQEKYPMTTKGAEALRAELDRLKAVERPRVINAIAEARAHGDLKENAEYHAAREEQGLVEAQIKDIEYKLSLAQIIDVTILPQNGKVVFGTTVVIENLDDEKTMTYKIVGQDEANVNQGLLAYNTPIARALIGNEEGDVVEIETPSGTKSFEILSVKYV</sequence>
<dbReference type="FunFam" id="3.10.50.30:FF:000001">
    <property type="entry name" value="Transcription elongation factor GreA"/>
    <property type="match status" value="1"/>
</dbReference>
<keyword evidence="5 8" id="KW-0804">Transcription</keyword>
<dbReference type="PROSITE" id="PS00829">
    <property type="entry name" value="GREAB_1"/>
    <property type="match status" value="1"/>
</dbReference>
<protein>
    <recommendedName>
        <fullName evidence="2 8">Transcription elongation factor GreA</fullName>
    </recommendedName>
    <alternativeName>
        <fullName evidence="7 8">Transcript cleavage factor GreA</fullName>
    </alternativeName>
</protein>
<dbReference type="GO" id="GO:0032784">
    <property type="term" value="P:regulation of DNA-templated transcription elongation"/>
    <property type="evidence" value="ECO:0007669"/>
    <property type="project" value="UniProtKB-UniRule"/>
</dbReference>
<reference evidence="12 13" key="1">
    <citation type="submission" date="2019-10" db="EMBL/GenBank/DDBJ databases">
        <title>Cardiobacteriales fam. a chemoheterotrophic member of the order Cardiobacteriales, and proposal of Cardiobacteriales fam. nov.</title>
        <authorList>
            <person name="Wang C."/>
        </authorList>
    </citation>
    <scope>NUCLEOTIDE SEQUENCE [LARGE SCALE GENOMIC DNA]</scope>
    <source>
        <strain evidence="12 13">ML27</strain>
    </source>
</reference>
<evidence type="ECO:0000256" key="3">
    <source>
        <dbReference type="ARBA" id="ARBA00023015"/>
    </source>
</evidence>
<dbReference type="PANTHER" id="PTHR30437">
    <property type="entry name" value="TRANSCRIPTION ELONGATION FACTOR GREA"/>
    <property type="match status" value="1"/>
</dbReference>
<gene>
    <name evidence="8 12" type="primary">greA</name>
    <name evidence="12" type="ORF">GCU85_02040</name>
</gene>
<dbReference type="Gene3D" id="3.10.50.30">
    <property type="entry name" value="Transcription elongation factor, GreA/GreB, C-terminal domain"/>
    <property type="match status" value="1"/>
</dbReference>
<evidence type="ECO:0000256" key="7">
    <source>
        <dbReference type="ARBA" id="ARBA00030776"/>
    </source>
</evidence>
<evidence type="ECO:0000259" key="11">
    <source>
        <dbReference type="Pfam" id="PF03449"/>
    </source>
</evidence>
<dbReference type="GO" id="GO:0003746">
    <property type="term" value="F:translation elongation factor activity"/>
    <property type="evidence" value="ECO:0007669"/>
    <property type="project" value="UniProtKB-KW"/>
</dbReference>
<evidence type="ECO:0000313" key="12">
    <source>
        <dbReference type="EMBL" id="MPV85515.1"/>
    </source>
</evidence>
<evidence type="ECO:0000313" key="13">
    <source>
        <dbReference type="Proteomes" id="UP000471298"/>
    </source>
</evidence>
<dbReference type="PIRSF" id="PIRSF006092">
    <property type="entry name" value="GreA_GreB"/>
    <property type="match status" value="1"/>
</dbReference>
<dbReference type="GO" id="GO:0006354">
    <property type="term" value="P:DNA-templated transcription elongation"/>
    <property type="evidence" value="ECO:0007669"/>
    <property type="project" value="TreeGrafter"/>
</dbReference>
<evidence type="ECO:0000259" key="10">
    <source>
        <dbReference type="Pfam" id="PF01272"/>
    </source>
</evidence>
<comment type="similarity">
    <text evidence="1 8 9">Belongs to the GreA/GreB family.</text>
</comment>
<dbReference type="InterPro" id="IPR028624">
    <property type="entry name" value="Tscrpt_elong_fac_GreA/B"/>
</dbReference>
<dbReference type="GO" id="GO:0070063">
    <property type="term" value="F:RNA polymerase binding"/>
    <property type="evidence" value="ECO:0007669"/>
    <property type="project" value="InterPro"/>
</dbReference>
<dbReference type="HAMAP" id="MF_00105">
    <property type="entry name" value="GreA_GreB"/>
    <property type="match status" value="1"/>
</dbReference>
<dbReference type="GO" id="GO:0003677">
    <property type="term" value="F:DNA binding"/>
    <property type="evidence" value="ECO:0007669"/>
    <property type="project" value="UniProtKB-UniRule"/>
</dbReference>
<dbReference type="Pfam" id="PF03449">
    <property type="entry name" value="GreA_GreB_N"/>
    <property type="match status" value="1"/>
</dbReference>
<evidence type="ECO:0000256" key="8">
    <source>
        <dbReference type="HAMAP-Rule" id="MF_00105"/>
    </source>
</evidence>
<dbReference type="SUPFAM" id="SSF54534">
    <property type="entry name" value="FKBP-like"/>
    <property type="match status" value="1"/>
</dbReference>
<evidence type="ECO:0000256" key="4">
    <source>
        <dbReference type="ARBA" id="ARBA00023125"/>
    </source>
</evidence>
<dbReference type="InterPro" id="IPR006359">
    <property type="entry name" value="Tscrpt_elong_fac_GreA"/>
</dbReference>
<dbReference type="Pfam" id="PF01272">
    <property type="entry name" value="GreA_GreB"/>
    <property type="match status" value="1"/>
</dbReference>
<dbReference type="InterPro" id="IPR023459">
    <property type="entry name" value="Tscrpt_elong_fac_GreA/B_fam"/>
</dbReference>
<organism evidence="12 13">
    <name type="scientific">Ostreibacterium oceani</name>
    <dbReference type="NCBI Taxonomy" id="2654998"/>
    <lineage>
        <taxon>Bacteria</taxon>
        <taxon>Pseudomonadati</taxon>
        <taxon>Pseudomonadota</taxon>
        <taxon>Gammaproteobacteria</taxon>
        <taxon>Cardiobacteriales</taxon>
        <taxon>Ostreibacteriaceae</taxon>
        <taxon>Ostreibacterium</taxon>
    </lineage>
</organism>
<evidence type="ECO:0000256" key="9">
    <source>
        <dbReference type="RuleBase" id="RU000556"/>
    </source>
</evidence>
<dbReference type="PANTHER" id="PTHR30437:SF4">
    <property type="entry name" value="TRANSCRIPTION ELONGATION FACTOR GREA"/>
    <property type="match status" value="1"/>
</dbReference>
<keyword evidence="12" id="KW-0648">Protein biosynthesis</keyword>
<dbReference type="InterPro" id="IPR001437">
    <property type="entry name" value="Tscrpt_elong_fac_GreA/B_C"/>
</dbReference>
<dbReference type="InterPro" id="IPR036953">
    <property type="entry name" value="GreA/GreB_C_sf"/>
</dbReference>
<accession>A0A6N7EV80</accession>
<dbReference type="NCBIfam" id="TIGR01462">
    <property type="entry name" value="greA"/>
    <property type="match status" value="1"/>
</dbReference>
<dbReference type="InterPro" id="IPR018151">
    <property type="entry name" value="TF_GreA/GreB_CS"/>
</dbReference>
<dbReference type="Gene3D" id="1.10.287.180">
    <property type="entry name" value="Transcription elongation factor, GreA/GreB, N-terminal domain"/>
    <property type="match status" value="1"/>
</dbReference>
<evidence type="ECO:0000256" key="6">
    <source>
        <dbReference type="ARBA" id="ARBA00024916"/>
    </source>
</evidence>
<dbReference type="NCBIfam" id="NF001263">
    <property type="entry name" value="PRK00226.1-4"/>
    <property type="match status" value="1"/>
</dbReference>
<name>A0A6N7EV80_9GAMM</name>
<dbReference type="EMBL" id="WHNW01000002">
    <property type="protein sequence ID" value="MPV85515.1"/>
    <property type="molecule type" value="Genomic_DNA"/>
</dbReference>
<dbReference type="Proteomes" id="UP000471298">
    <property type="component" value="Unassembled WGS sequence"/>
</dbReference>
<dbReference type="InterPro" id="IPR036805">
    <property type="entry name" value="Tscrpt_elong_fac_GreA/B_N_sf"/>
</dbReference>
<dbReference type="SUPFAM" id="SSF46557">
    <property type="entry name" value="GreA transcript cleavage protein, N-terminal domain"/>
    <property type="match status" value="1"/>
</dbReference>
<feature type="domain" description="Transcription elongation factor GreA/GreB C-terminal" evidence="10">
    <location>
        <begin position="83"/>
        <end position="158"/>
    </location>
</feature>
<evidence type="ECO:0000256" key="5">
    <source>
        <dbReference type="ARBA" id="ARBA00023163"/>
    </source>
</evidence>
<proteinExistence type="inferred from homology"/>
<dbReference type="InterPro" id="IPR022691">
    <property type="entry name" value="Tscrpt_elong_fac_GreA/B_N"/>
</dbReference>
<dbReference type="FunCoup" id="A0A6N7EV80">
    <property type="interactions" value="442"/>
</dbReference>
<dbReference type="AlphaFoldDB" id="A0A6N7EV80"/>
<dbReference type="NCBIfam" id="NF001261">
    <property type="entry name" value="PRK00226.1-2"/>
    <property type="match status" value="1"/>
</dbReference>
<keyword evidence="13" id="KW-1185">Reference proteome</keyword>
<dbReference type="InParanoid" id="A0A6N7EV80"/>
<keyword evidence="4 8" id="KW-0238">DNA-binding</keyword>
<keyword evidence="3 8" id="KW-0805">Transcription regulation</keyword>
<keyword evidence="12" id="KW-0251">Elongation factor</keyword>
<dbReference type="FunFam" id="1.10.287.180:FF:000001">
    <property type="entry name" value="Transcription elongation factor GreA"/>
    <property type="match status" value="1"/>
</dbReference>
<dbReference type="RefSeq" id="WP_152808849.1">
    <property type="nucleotide sequence ID" value="NZ_WHNW01000002.1"/>
</dbReference>
<evidence type="ECO:0000256" key="1">
    <source>
        <dbReference type="ARBA" id="ARBA00008213"/>
    </source>
</evidence>
<comment type="function">
    <text evidence="6 8 9">Necessary for efficient RNA polymerase transcription elongation past template-encoded arresting sites. The arresting sites in DNA have the property of trapping a certain fraction of elongating RNA polymerases that pass through, resulting in locked ternary complexes. Cleavage of the nascent transcript by cleavage factors such as GreA or GreB allows the resumption of elongation from the new 3'terminus. GreA releases sequences of 2 to 3 nucleotides.</text>
</comment>